<reference evidence="1 2" key="1">
    <citation type="journal article" date="2018" name="Proc. Natl. Acad. Sci. U.S.A.">
        <title>Draft genome sequence of Camellia sinensis var. sinensis provides insights into the evolution of the tea genome and tea quality.</title>
        <authorList>
            <person name="Wei C."/>
            <person name="Yang H."/>
            <person name="Wang S."/>
            <person name="Zhao J."/>
            <person name="Liu C."/>
            <person name="Gao L."/>
            <person name="Xia E."/>
            <person name="Lu Y."/>
            <person name="Tai Y."/>
            <person name="She G."/>
            <person name="Sun J."/>
            <person name="Cao H."/>
            <person name="Tong W."/>
            <person name="Gao Q."/>
            <person name="Li Y."/>
            <person name="Deng W."/>
            <person name="Jiang X."/>
            <person name="Wang W."/>
            <person name="Chen Q."/>
            <person name="Zhang S."/>
            <person name="Li H."/>
            <person name="Wu J."/>
            <person name="Wang P."/>
            <person name="Li P."/>
            <person name="Shi C."/>
            <person name="Zheng F."/>
            <person name="Jian J."/>
            <person name="Huang B."/>
            <person name="Shan D."/>
            <person name="Shi M."/>
            <person name="Fang C."/>
            <person name="Yue Y."/>
            <person name="Li F."/>
            <person name="Li D."/>
            <person name="Wei S."/>
            <person name="Han B."/>
            <person name="Jiang C."/>
            <person name="Yin Y."/>
            <person name="Xia T."/>
            <person name="Zhang Z."/>
            <person name="Bennetzen J.L."/>
            <person name="Zhao S."/>
            <person name="Wan X."/>
        </authorList>
    </citation>
    <scope>NUCLEOTIDE SEQUENCE [LARGE SCALE GENOMIC DNA]</scope>
    <source>
        <strain evidence="2">cv. Shuchazao</strain>
        <tissue evidence="1">Leaf</tissue>
    </source>
</reference>
<dbReference type="PANTHER" id="PTHR12096">
    <property type="entry name" value="NUCLEAR PROTEIN SKIP-RELATED"/>
    <property type="match status" value="1"/>
</dbReference>
<organism evidence="1 2">
    <name type="scientific">Camellia sinensis var. sinensis</name>
    <name type="common">China tea</name>
    <dbReference type="NCBI Taxonomy" id="542762"/>
    <lineage>
        <taxon>Eukaryota</taxon>
        <taxon>Viridiplantae</taxon>
        <taxon>Streptophyta</taxon>
        <taxon>Embryophyta</taxon>
        <taxon>Tracheophyta</taxon>
        <taxon>Spermatophyta</taxon>
        <taxon>Magnoliopsida</taxon>
        <taxon>eudicotyledons</taxon>
        <taxon>Gunneridae</taxon>
        <taxon>Pentapetalae</taxon>
        <taxon>asterids</taxon>
        <taxon>Ericales</taxon>
        <taxon>Theaceae</taxon>
        <taxon>Camellia</taxon>
    </lineage>
</organism>
<dbReference type="GO" id="GO:0000398">
    <property type="term" value="P:mRNA splicing, via spliceosome"/>
    <property type="evidence" value="ECO:0007669"/>
    <property type="project" value="InterPro"/>
</dbReference>
<comment type="caution">
    <text evidence="1">The sequence shown here is derived from an EMBL/GenBank/DDBJ whole genome shotgun (WGS) entry which is preliminary data.</text>
</comment>
<dbReference type="AlphaFoldDB" id="A0A4S4EQ98"/>
<dbReference type="EMBL" id="SDRB02003155">
    <property type="protein sequence ID" value="THG18326.1"/>
    <property type="molecule type" value="Genomic_DNA"/>
</dbReference>
<dbReference type="Proteomes" id="UP000306102">
    <property type="component" value="Unassembled WGS sequence"/>
</dbReference>
<dbReference type="GO" id="GO:0005681">
    <property type="term" value="C:spliceosomal complex"/>
    <property type="evidence" value="ECO:0007669"/>
    <property type="project" value="InterPro"/>
</dbReference>
<gene>
    <name evidence="1" type="ORF">TEA_021627</name>
</gene>
<dbReference type="STRING" id="542762.A0A4S4EQ98"/>
<accession>A0A4S4EQ98</accession>
<evidence type="ECO:0000313" key="1">
    <source>
        <dbReference type="EMBL" id="THG18326.1"/>
    </source>
</evidence>
<protein>
    <submittedName>
        <fullName evidence="1">Uncharacterized protein</fullName>
    </submittedName>
</protein>
<sequence>MSKITRDRDRDTSEKVALGMALSSVERWGEVMYDQRLFNQEKGIDSGFAMDDQYNVYDKGLFTAQLTLYRPKKDKDGDMYGGANEELEKIMKTDRFKPGKAFVGTFEKTDPRDRPVELRKKTRRLIHLGL</sequence>
<evidence type="ECO:0000313" key="2">
    <source>
        <dbReference type="Proteomes" id="UP000306102"/>
    </source>
</evidence>
<keyword evidence="2" id="KW-1185">Reference proteome</keyword>
<name>A0A4S4EQ98_CAMSN</name>
<proteinExistence type="predicted"/>
<dbReference type="InterPro" id="IPR017862">
    <property type="entry name" value="SKI-int_prot_SKIP"/>
</dbReference>